<keyword evidence="8" id="KW-0282">Flagellum</keyword>
<gene>
    <name evidence="8" type="ORF">C7R92_17575</name>
</gene>
<keyword evidence="8" id="KW-0969">Cilium</keyword>
<dbReference type="EMBL" id="PXZO01000033">
    <property type="protein sequence ID" value="PSK08461.1"/>
    <property type="molecule type" value="Genomic_DNA"/>
</dbReference>
<keyword evidence="9" id="KW-1185">Reference proteome</keyword>
<evidence type="ECO:0000256" key="3">
    <source>
        <dbReference type="ARBA" id="ARBA00022795"/>
    </source>
</evidence>
<evidence type="ECO:0000256" key="6">
    <source>
        <dbReference type="ARBA" id="ARBA00093785"/>
    </source>
</evidence>
<keyword evidence="3" id="KW-1005">Bacterial flagellum biogenesis</keyword>
<evidence type="ECO:0000256" key="5">
    <source>
        <dbReference type="ARBA" id="ARBA00093765"/>
    </source>
</evidence>
<evidence type="ECO:0000256" key="1">
    <source>
        <dbReference type="ARBA" id="ARBA00004514"/>
    </source>
</evidence>
<organism evidence="8 9">
    <name type="scientific">Brevibacillus porteri</name>
    <dbReference type="NCBI Taxonomy" id="2126350"/>
    <lineage>
        <taxon>Bacteria</taxon>
        <taxon>Bacillati</taxon>
        <taxon>Bacillota</taxon>
        <taxon>Bacilli</taxon>
        <taxon>Bacillales</taxon>
        <taxon>Paenibacillaceae</taxon>
        <taxon>Brevibacillus</taxon>
    </lineage>
</organism>
<keyword evidence="2" id="KW-0963">Cytoplasm</keyword>
<dbReference type="InterPro" id="IPR008622">
    <property type="entry name" value="FliT"/>
</dbReference>
<comment type="similarity">
    <text evidence="6">Belongs to the bacillales FliT family.</text>
</comment>
<protein>
    <recommendedName>
        <fullName evidence="7">Flagellar protein FliT</fullName>
    </recommendedName>
</protein>
<evidence type="ECO:0000256" key="7">
    <source>
        <dbReference type="ARBA" id="ARBA00093797"/>
    </source>
</evidence>
<comment type="subcellular location">
    <subcellularLocation>
        <location evidence="1">Cytoplasm</location>
        <location evidence="1">Cytosol</location>
    </subcellularLocation>
</comment>
<name>A0ABX5FQS9_9BACL</name>
<evidence type="ECO:0000256" key="4">
    <source>
        <dbReference type="ARBA" id="ARBA00023186"/>
    </source>
</evidence>
<comment type="function">
    <text evidence="5">May act as an export chaperone for the filament capping protein FliD.</text>
</comment>
<keyword evidence="8" id="KW-0966">Cell projection</keyword>
<evidence type="ECO:0000313" key="9">
    <source>
        <dbReference type="Proteomes" id="UP000241645"/>
    </source>
</evidence>
<reference evidence="8 9" key="1">
    <citation type="submission" date="2018-03" db="EMBL/GenBank/DDBJ databases">
        <title>Brevisbacillus phylogenomics.</title>
        <authorList>
            <person name="Dunlap C."/>
        </authorList>
    </citation>
    <scope>NUCLEOTIDE SEQUENCE [LARGE SCALE GENOMIC DNA]</scope>
    <source>
        <strain evidence="8 9">NRRL B-41110</strain>
    </source>
</reference>
<evidence type="ECO:0000313" key="8">
    <source>
        <dbReference type="EMBL" id="PSK08461.1"/>
    </source>
</evidence>
<sequence length="118" mass="13982">MEKTIEELLERLLRETLRLEEIVMQDDSEPEEWLTILDEREKLIESLQEKGLEDMLTESNRQLLSKVFAINQRLFPLIEGHKQEIQKKLNNVQRSRMVTNSYQDAGPTGYGAFFDRKK</sequence>
<proteinExistence type="inferred from homology"/>
<accession>A0ABX5FQS9</accession>
<dbReference type="Proteomes" id="UP000241645">
    <property type="component" value="Unassembled WGS sequence"/>
</dbReference>
<dbReference type="Pfam" id="PF05400">
    <property type="entry name" value="FliT"/>
    <property type="match status" value="1"/>
</dbReference>
<dbReference type="RefSeq" id="WP_106835144.1">
    <property type="nucleotide sequence ID" value="NZ_JARMGD010000041.1"/>
</dbReference>
<keyword evidence="4" id="KW-0143">Chaperone</keyword>
<evidence type="ECO:0000256" key="2">
    <source>
        <dbReference type="ARBA" id="ARBA00022490"/>
    </source>
</evidence>
<comment type="caution">
    <text evidence="8">The sequence shown here is derived from an EMBL/GenBank/DDBJ whole genome shotgun (WGS) entry which is preliminary data.</text>
</comment>